<name>A0A9P6DBH2_PLEER</name>
<proteinExistence type="predicted"/>
<feature type="compositionally biased region" description="Acidic residues" evidence="1">
    <location>
        <begin position="364"/>
        <end position="373"/>
    </location>
</feature>
<gene>
    <name evidence="2" type="ORF">BDN71DRAFT_1511038</name>
</gene>
<dbReference type="AlphaFoldDB" id="A0A9P6DBH2"/>
<comment type="caution">
    <text evidence="2">The sequence shown here is derived from an EMBL/GenBank/DDBJ whole genome shotgun (WGS) entry which is preliminary data.</text>
</comment>
<reference evidence="2" key="1">
    <citation type="submission" date="2020-11" db="EMBL/GenBank/DDBJ databases">
        <authorList>
            <consortium name="DOE Joint Genome Institute"/>
            <person name="Ahrendt S."/>
            <person name="Riley R."/>
            <person name="Andreopoulos W."/>
            <person name="Labutti K."/>
            <person name="Pangilinan J."/>
            <person name="Ruiz-Duenas F.J."/>
            <person name="Barrasa J.M."/>
            <person name="Sanchez-Garcia M."/>
            <person name="Camarero S."/>
            <person name="Miyauchi S."/>
            <person name="Serrano A."/>
            <person name="Linde D."/>
            <person name="Babiker R."/>
            <person name="Drula E."/>
            <person name="Ayuso-Fernandez I."/>
            <person name="Pacheco R."/>
            <person name="Padilla G."/>
            <person name="Ferreira P."/>
            <person name="Barriuso J."/>
            <person name="Kellner H."/>
            <person name="Castanera R."/>
            <person name="Alfaro M."/>
            <person name="Ramirez L."/>
            <person name="Pisabarro A.G."/>
            <person name="Kuo A."/>
            <person name="Tritt A."/>
            <person name="Lipzen A."/>
            <person name="He G."/>
            <person name="Yan M."/>
            <person name="Ng V."/>
            <person name="Cullen D."/>
            <person name="Martin F."/>
            <person name="Rosso M.-N."/>
            <person name="Henrissat B."/>
            <person name="Hibbett D."/>
            <person name="Martinez A.T."/>
            <person name="Grigoriev I.V."/>
        </authorList>
    </citation>
    <scope>NUCLEOTIDE SEQUENCE</scope>
    <source>
        <strain evidence="2">ATCC 90797</strain>
    </source>
</reference>
<dbReference type="OrthoDB" id="3224221at2759"/>
<sequence>MPNSARSPVAYRNLKTLPSKPNEAVFRLHVNQLEVRENTKEPPVNTKQAQGNWHAPLVLERYGMGNTPEPNAPTPMDGVEGLETPQTSYVPQRGESLSLRVAQVTLRTPPASSRPETKPVPAHATVSPSNEAPSEVASTSHLGSESSRYHSLLDEVKEEDFGRLTERYNELDDVADEILALNDKHDALSGKVDGVLEGTQELLEEVQSIKDNLSTMMGNMNSCQTSSDSFSQAPKNTGIPKRRREESLVLARSIRSYLAFLLGLEEACEAQILTSVTVDEANSPWNMSAANVFVAAFEQFQGLEMDLKILTKKPKNKQKSRNTQKRQQMRKRTLFTQRYDIALQDPRLQRHLELLGRLGVDGMSSDESDEEDGSGPVFRVRRPN</sequence>
<evidence type="ECO:0000313" key="2">
    <source>
        <dbReference type="EMBL" id="KAF9490704.1"/>
    </source>
</evidence>
<keyword evidence="3" id="KW-1185">Reference proteome</keyword>
<feature type="region of interest" description="Disordered" evidence="1">
    <location>
        <begin position="37"/>
        <end position="80"/>
    </location>
</feature>
<feature type="region of interest" description="Disordered" evidence="1">
    <location>
        <begin position="360"/>
        <end position="384"/>
    </location>
</feature>
<organism evidence="2 3">
    <name type="scientific">Pleurotus eryngii</name>
    <name type="common">Boletus of the steppes</name>
    <dbReference type="NCBI Taxonomy" id="5323"/>
    <lineage>
        <taxon>Eukaryota</taxon>
        <taxon>Fungi</taxon>
        <taxon>Dikarya</taxon>
        <taxon>Basidiomycota</taxon>
        <taxon>Agaricomycotina</taxon>
        <taxon>Agaricomycetes</taxon>
        <taxon>Agaricomycetidae</taxon>
        <taxon>Agaricales</taxon>
        <taxon>Pleurotineae</taxon>
        <taxon>Pleurotaceae</taxon>
        <taxon>Pleurotus</taxon>
    </lineage>
</organism>
<dbReference type="Proteomes" id="UP000807025">
    <property type="component" value="Unassembled WGS sequence"/>
</dbReference>
<dbReference type="EMBL" id="MU154635">
    <property type="protein sequence ID" value="KAF9490704.1"/>
    <property type="molecule type" value="Genomic_DNA"/>
</dbReference>
<evidence type="ECO:0000256" key="1">
    <source>
        <dbReference type="SAM" id="MobiDB-lite"/>
    </source>
</evidence>
<protein>
    <submittedName>
        <fullName evidence="2">Uncharacterized protein</fullName>
    </submittedName>
</protein>
<feature type="compositionally biased region" description="Polar residues" evidence="1">
    <location>
        <begin position="126"/>
        <end position="146"/>
    </location>
</feature>
<evidence type="ECO:0000313" key="3">
    <source>
        <dbReference type="Proteomes" id="UP000807025"/>
    </source>
</evidence>
<feature type="region of interest" description="Disordered" evidence="1">
    <location>
        <begin position="106"/>
        <end position="148"/>
    </location>
</feature>
<accession>A0A9P6DBH2</accession>